<keyword evidence="1" id="KW-1133">Transmembrane helix</keyword>
<feature type="transmembrane region" description="Helical" evidence="1">
    <location>
        <begin position="120"/>
        <end position="140"/>
    </location>
</feature>
<keyword evidence="3" id="KW-1185">Reference proteome</keyword>
<name>A0ABT9UNL9_9FIRM</name>
<evidence type="ECO:0000313" key="2">
    <source>
        <dbReference type="EMBL" id="MDQ0148235.1"/>
    </source>
</evidence>
<feature type="transmembrane region" description="Helical" evidence="1">
    <location>
        <begin position="54"/>
        <end position="71"/>
    </location>
</feature>
<feature type="transmembrane region" description="Helical" evidence="1">
    <location>
        <begin position="83"/>
        <end position="100"/>
    </location>
</feature>
<evidence type="ECO:0000256" key="1">
    <source>
        <dbReference type="SAM" id="Phobius"/>
    </source>
</evidence>
<protein>
    <submittedName>
        <fullName evidence="2">Cellulose synthase/poly-beta-1,6-N-acetylglucosamine synthase-like glycosyltransferase</fullName>
    </submittedName>
</protein>
<dbReference type="Proteomes" id="UP001228504">
    <property type="component" value="Unassembled WGS sequence"/>
</dbReference>
<keyword evidence="1" id="KW-0472">Membrane</keyword>
<reference evidence="2 3" key="1">
    <citation type="submission" date="2023-07" db="EMBL/GenBank/DDBJ databases">
        <title>Genomic Encyclopedia of Type Strains, Phase IV (KMG-IV): sequencing the most valuable type-strain genomes for metagenomic binning, comparative biology and taxonomic classification.</title>
        <authorList>
            <person name="Goeker M."/>
        </authorList>
    </citation>
    <scope>NUCLEOTIDE SEQUENCE [LARGE SCALE GENOMIC DNA]</scope>
    <source>
        <strain evidence="2 3">DSM 20694</strain>
    </source>
</reference>
<dbReference type="EMBL" id="JAUSUF010000001">
    <property type="protein sequence ID" value="MDQ0148235.1"/>
    <property type="molecule type" value="Genomic_DNA"/>
</dbReference>
<evidence type="ECO:0000313" key="3">
    <source>
        <dbReference type="Proteomes" id="UP001228504"/>
    </source>
</evidence>
<organism evidence="2 3">
    <name type="scientific">Eubacterium multiforme</name>
    <dbReference type="NCBI Taxonomy" id="83339"/>
    <lineage>
        <taxon>Bacteria</taxon>
        <taxon>Bacillati</taxon>
        <taxon>Bacillota</taxon>
        <taxon>Clostridia</taxon>
        <taxon>Eubacteriales</taxon>
        <taxon>Eubacteriaceae</taxon>
        <taxon>Eubacterium</taxon>
    </lineage>
</organism>
<proteinExistence type="predicted"/>
<accession>A0ABT9UNL9</accession>
<dbReference type="RefSeq" id="WP_307481934.1">
    <property type="nucleotide sequence ID" value="NZ_JAUSUF010000001.1"/>
</dbReference>
<comment type="caution">
    <text evidence="2">The sequence shown here is derived from an EMBL/GenBank/DDBJ whole genome shotgun (WGS) entry which is preliminary data.</text>
</comment>
<feature type="transmembrane region" description="Helical" evidence="1">
    <location>
        <begin position="31"/>
        <end position="48"/>
    </location>
</feature>
<keyword evidence="1" id="KW-0812">Transmembrane</keyword>
<sequence>MELIARGVPESFLFVYAVCILTNTKIDKKRFFMSSILLALIGFFIRLFPISYGIHTILNIVVLVILSTYIVKINILESIKASIIICIIMFVCEGINMLLIQVLHGNDIAQILTNPALKTIYGIPSLIMTMILVLIIKFIMNKKEE</sequence>
<gene>
    <name evidence="2" type="ORF">J2S18_000152</name>
</gene>